<keyword evidence="2" id="KW-1185">Reference proteome</keyword>
<protein>
    <submittedName>
        <fullName evidence="1">Uncharacterized protein</fullName>
    </submittedName>
</protein>
<gene>
    <name evidence="1" type="ORF">POPTR_014G104500v4</name>
</gene>
<evidence type="ECO:0000313" key="1">
    <source>
        <dbReference type="EMBL" id="KAI9382216.1"/>
    </source>
</evidence>
<organism evidence="1 2">
    <name type="scientific">Populus trichocarpa</name>
    <name type="common">Western balsam poplar</name>
    <name type="synonym">Populus balsamifera subsp. trichocarpa</name>
    <dbReference type="NCBI Taxonomy" id="3694"/>
    <lineage>
        <taxon>Eukaryota</taxon>
        <taxon>Viridiplantae</taxon>
        <taxon>Streptophyta</taxon>
        <taxon>Embryophyta</taxon>
        <taxon>Tracheophyta</taxon>
        <taxon>Spermatophyta</taxon>
        <taxon>Magnoliopsida</taxon>
        <taxon>eudicotyledons</taxon>
        <taxon>Gunneridae</taxon>
        <taxon>Pentapetalae</taxon>
        <taxon>rosids</taxon>
        <taxon>fabids</taxon>
        <taxon>Malpighiales</taxon>
        <taxon>Salicaceae</taxon>
        <taxon>Saliceae</taxon>
        <taxon>Populus</taxon>
    </lineage>
</organism>
<sequence length="480" mass="53156">MAEGTEIEERVDLEEDNYMEEIDDDVEDQLDEDGEDDAGDPHAEENVEEEYEDSKTEGSQKDQSPEADRIVANTEPAEDEQKPPASVNEEEKEKHAQLLALPPHGSEVFIGGLPRDVIEDELRDLCEPIGEIFEIRLMKDKDSGESKGFAFVAFKSKEVARKAIEELHSKDYKGKTLRCSISETKNRLFIGNVPKNLTEDEFRKIIEEVGPGVEVIELIKDPQTPTRNRGFAFILYYNNACADYSRQKMLNANFKLDGHTPTVSWADPKGTPPDHSAASSQVKALYVKNIPENTSTEQLKGLFQRHGDVTKVVMPPGKAGKRDFGFIHYAERSSALKAVRDAEKYEIDGQVLEVVLAKPQADKKPDAAYPYNAGVHPNPVPLPAYSGFAGNPYGSLGTGFGVASSFQQPVIYGRGPMPAGMHMVPMVLPDGRIGYVLQQPGVQMPQPRPRRVDRNNGPSGPGRAGNSSDDGNRGRRYRPY</sequence>
<accession>A0ACC0RY53</accession>
<evidence type="ECO:0000313" key="2">
    <source>
        <dbReference type="Proteomes" id="UP000006729"/>
    </source>
</evidence>
<dbReference type="Proteomes" id="UP000006729">
    <property type="component" value="Chromosome 14"/>
</dbReference>
<comment type="caution">
    <text evidence="1">The sequence shown here is derived from an EMBL/GenBank/DDBJ whole genome shotgun (WGS) entry which is preliminary data.</text>
</comment>
<proteinExistence type="predicted"/>
<reference evidence="1 2" key="1">
    <citation type="journal article" date="2006" name="Science">
        <title>The genome of black cottonwood, Populus trichocarpa (Torr. &amp; Gray).</title>
        <authorList>
            <person name="Tuskan G.A."/>
            <person name="Difazio S."/>
            <person name="Jansson S."/>
            <person name="Bohlmann J."/>
            <person name="Grigoriev I."/>
            <person name="Hellsten U."/>
            <person name="Putnam N."/>
            <person name="Ralph S."/>
            <person name="Rombauts S."/>
            <person name="Salamov A."/>
            <person name="Schein J."/>
            <person name="Sterck L."/>
            <person name="Aerts A."/>
            <person name="Bhalerao R.R."/>
            <person name="Bhalerao R.P."/>
            <person name="Blaudez D."/>
            <person name="Boerjan W."/>
            <person name="Brun A."/>
            <person name="Brunner A."/>
            <person name="Busov V."/>
            <person name="Campbell M."/>
            <person name="Carlson J."/>
            <person name="Chalot M."/>
            <person name="Chapman J."/>
            <person name="Chen G.L."/>
            <person name="Cooper D."/>
            <person name="Coutinho P.M."/>
            <person name="Couturier J."/>
            <person name="Covert S."/>
            <person name="Cronk Q."/>
            <person name="Cunningham R."/>
            <person name="Davis J."/>
            <person name="Degroeve S."/>
            <person name="Dejardin A."/>
            <person name="Depamphilis C."/>
            <person name="Detter J."/>
            <person name="Dirks B."/>
            <person name="Dubchak I."/>
            <person name="Duplessis S."/>
            <person name="Ehlting J."/>
            <person name="Ellis B."/>
            <person name="Gendler K."/>
            <person name="Goodstein D."/>
            <person name="Gribskov M."/>
            <person name="Grimwood J."/>
            <person name="Groover A."/>
            <person name="Gunter L."/>
            <person name="Hamberger B."/>
            <person name="Heinze B."/>
            <person name="Helariutta Y."/>
            <person name="Henrissat B."/>
            <person name="Holligan D."/>
            <person name="Holt R."/>
            <person name="Huang W."/>
            <person name="Islam-Faridi N."/>
            <person name="Jones S."/>
            <person name="Jones-Rhoades M."/>
            <person name="Jorgensen R."/>
            <person name="Joshi C."/>
            <person name="Kangasjarvi J."/>
            <person name="Karlsson J."/>
            <person name="Kelleher C."/>
            <person name="Kirkpatrick R."/>
            <person name="Kirst M."/>
            <person name="Kohler A."/>
            <person name="Kalluri U."/>
            <person name="Larimer F."/>
            <person name="Leebens-Mack J."/>
            <person name="Leple J.C."/>
            <person name="Locascio P."/>
            <person name="Lou Y."/>
            <person name="Lucas S."/>
            <person name="Martin F."/>
            <person name="Montanini B."/>
            <person name="Napoli C."/>
            <person name="Nelson D.R."/>
            <person name="Nelson C."/>
            <person name="Nieminen K."/>
            <person name="Nilsson O."/>
            <person name="Pereda V."/>
            <person name="Peter G."/>
            <person name="Philippe R."/>
            <person name="Pilate G."/>
            <person name="Poliakov A."/>
            <person name="Razumovskaya J."/>
            <person name="Richardson P."/>
            <person name="Rinaldi C."/>
            <person name="Ritland K."/>
            <person name="Rouze P."/>
            <person name="Ryaboy D."/>
            <person name="Schmutz J."/>
            <person name="Schrader J."/>
            <person name="Segerman B."/>
            <person name="Shin H."/>
            <person name="Siddiqui A."/>
            <person name="Sterky F."/>
            <person name="Terry A."/>
            <person name="Tsai C.J."/>
            <person name="Uberbacher E."/>
            <person name="Unneberg P."/>
            <person name="Vahala J."/>
            <person name="Wall K."/>
            <person name="Wessler S."/>
            <person name="Yang G."/>
            <person name="Yin T."/>
            <person name="Douglas C."/>
            <person name="Marra M."/>
            <person name="Sandberg G."/>
            <person name="Van de Peer Y."/>
            <person name="Rokhsar D."/>
        </authorList>
    </citation>
    <scope>NUCLEOTIDE SEQUENCE [LARGE SCALE GENOMIC DNA]</scope>
    <source>
        <strain evidence="2">cv. Nisqually</strain>
    </source>
</reference>
<dbReference type="EMBL" id="CM009303">
    <property type="protein sequence ID" value="KAI9382216.1"/>
    <property type="molecule type" value="Genomic_DNA"/>
</dbReference>
<name>A0ACC0RY53_POPTR</name>